<comment type="caution">
    <text evidence="1">The sequence shown here is derived from an EMBL/GenBank/DDBJ whole genome shotgun (WGS) entry which is preliminary data.</text>
</comment>
<sequence>KVLLKGPGGQMRVHEVKSDTAFKADLVLNDSLAIAYNSSRSNCDIALTGPGVQSTFEIGPIGDGSKARASLAALPQYTGSEKVGLQSAEQLTKAKSELNLLSDGIGKLLKVSPSCTGLLKEVKDPDESVEGVMSRLLEGRVPYRSEKDLHSKLVRANPRYSRATIQQWSGKYTEPLSRRESDALETVPFVTQEKALQMSKASGNGLLVVLVFASYAAGEHNSHGRLLGERVMALLRMEGRGDAVQIVQTEGTQSWLFRREFSIKMELPYVLMFRSGKVVRAQKLGGFKERLRPAHLSSARPRALIVEPFAADQLVTEQAVRRSGLAFDLAISMNEAIARVTQVIPPYGLILASTELGAARLEDLRSRALLRRQAVLLFLLYRVGRPHRTVDGDDDSGPLERLARNHEACNYIFARP</sequence>
<evidence type="ECO:0000313" key="1">
    <source>
        <dbReference type="EMBL" id="KAF4732711.1"/>
    </source>
</evidence>
<proteinExistence type="predicted"/>
<feature type="non-terminal residue" evidence="1">
    <location>
        <position position="416"/>
    </location>
</feature>
<gene>
    <name evidence="1" type="ORF">FOZ62_003331</name>
</gene>
<feature type="non-terminal residue" evidence="1">
    <location>
        <position position="1"/>
    </location>
</feature>
<evidence type="ECO:0000313" key="2">
    <source>
        <dbReference type="Proteomes" id="UP000574390"/>
    </source>
</evidence>
<dbReference type="Proteomes" id="UP000574390">
    <property type="component" value="Unassembled WGS sequence"/>
</dbReference>
<dbReference type="EMBL" id="JABANM010014391">
    <property type="protein sequence ID" value="KAF4732711.1"/>
    <property type="molecule type" value="Genomic_DNA"/>
</dbReference>
<protein>
    <submittedName>
        <fullName evidence="1">Uncharacterized protein</fullName>
    </submittedName>
</protein>
<reference evidence="1 2" key="1">
    <citation type="submission" date="2020-04" db="EMBL/GenBank/DDBJ databases">
        <title>Perkinsus olseni comparative genomics.</title>
        <authorList>
            <person name="Bogema D.R."/>
        </authorList>
    </citation>
    <scope>NUCLEOTIDE SEQUENCE [LARGE SCALE GENOMIC DNA]</scope>
    <source>
        <strain evidence="1">ATCC PRA-205</strain>
    </source>
</reference>
<dbReference type="AlphaFoldDB" id="A0A7J6SIR8"/>
<name>A0A7J6SIR8_PEROL</name>
<organism evidence="1 2">
    <name type="scientific">Perkinsus olseni</name>
    <name type="common">Perkinsus atlanticus</name>
    <dbReference type="NCBI Taxonomy" id="32597"/>
    <lineage>
        <taxon>Eukaryota</taxon>
        <taxon>Sar</taxon>
        <taxon>Alveolata</taxon>
        <taxon>Perkinsozoa</taxon>
        <taxon>Perkinsea</taxon>
        <taxon>Perkinsida</taxon>
        <taxon>Perkinsidae</taxon>
        <taxon>Perkinsus</taxon>
    </lineage>
</organism>
<accession>A0A7J6SIR8</accession>